<keyword evidence="9 11" id="KW-0665">Pyrimidine biosynthesis</keyword>
<dbReference type="Gene3D" id="3.40.50.300">
    <property type="entry name" value="P-loop containing nucleotide triphosphate hydrolases"/>
    <property type="match status" value="1"/>
</dbReference>
<dbReference type="EMBL" id="PEZX01000045">
    <property type="protein sequence ID" value="PIS06621.1"/>
    <property type="molecule type" value="Genomic_DNA"/>
</dbReference>
<dbReference type="PANTHER" id="PTHR11550:SF0">
    <property type="entry name" value="CTP SYNTHASE-RELATED"/>
    <property type="match status" value="1"/>
</dbReference>
<evidence type="ECO:0000256" key="10">
    <source>
        <dbReference type="ARBA" id="ARBA00047781"/>
    </source>
</evidence>
<dbReference type="GO" id="GO:0003883">
    <property type="term" value="F:CTP synthase activity"/>
    <property type="evidence" value="ECO:0007669"/>
    <property type="project" value="UniProtKB-UniRule"/>
</dbReference>
<keyword evidence="5 11" id="KW-0547">Nucleotide-binding</keyword>
<accession>A0A2M6R9C0</accession>
<dbReference type="GO" id="GO:0004359">
    <property type="term" value="F:glutaminase activity"/>
    <property type="evidence" value="ECO:0007669"/>
    <property type="project" value="RHEA"/>
</dbReference>
<feature type="binding site" evidence="11">
    <location>
        <begin position="189"/>
        <end position="194"/>
    </location>
    <ligand>
        <name>UTP</name>
        <dbReference type="ChEBI" id="CHEBI:46398"/>
    </ligand>
</feature>
<dbReference type="FunFam" id="3.40.50.880:FF:000002">
    <property type="entry name" value="CTP synthase"/>
    <property type="match status" value="1"/>
</dbReference>
<dbReference type="SUPFAM" id="SSF52540">
    <property type="entry name" value="P-loop containing nucleoside triphosphate hydrolases"/>
    <property type="match status" value="1"/>
</dbReference>
<dbReference type="InterPro" id="IPR017926">
    <property type="entry name" value="GATASE"/>
</dbReference>
<comment type="similarity">
    <text evidence="2 11">Belongs to the CTP synthase family.</text>
</comment>
<feature type="active site" evidence="11">
    <location>
        <position position="510"/>
    </location>
</feature>
<evidence type="ECO:0000313" key="14">
    <source>
        <dbReference type="EMBL" id="PIS06621.1"/>
    </source>
</evidence>
<comment type="caution">
    <text evidence="14">The sequence shown here is derived from an EMBL/GenBank/DDBJ whole genome shotgun (WGS) entry which is preliminary data.</text>
</comment>
<evidence type="ECO:0000256" key="5">
    <source>
        <dbReference type="ARBA" id="ARBA00022741"/>
    </source>
</evidence>
<feature type="binding site" evidence="11">
    <location>
        <position position="16"/>
    </location>
    <ligand>
        <name>CTP</name>
        <dbReference type="ChEBI" id="CHEBI:37563"/>
        <note>allosteric inhibitor</note>
    </ligand>
</feature>
<feature type="region of interest" description="Amidoligase domain" evidence="11">
    <location>
        <begin position="1"/>
        <end position="268"/>
    </location>
</feature>
<dbReference type="InterPro" id="IPR029062">
    <property type="entry name" value="Class_I_gatase-like"/>
</dbReference>
<evidence type="ECO:0000259" key="13">
    <source>
        <dbReference type="Pfam" id="PF06418"/>
    </source>
</evidence>
<feature type="binding site" evidence="11">
    <location>
        <begin position="189"/>
        <end position="194"/>
    </location>
    <ligand>
        <name>CTP</name>
        <dbReference type="ChEBI" id="CHEBI:37563"/>
        <note>allosteric inhibitor</note>
    </ligand>
</feature>
<evidence type="ECO:0000256" key="6">
    <source>
        <dbReference type="ARBA" id="ARBA00022840"/>
    </source>
</evidence>
<evidence type="ECO:0000256" key="3">
    <source>
        <dbReference type="ARBA" id="ARBA00022598"/>
    </source>
</evidence>
<proteinExistence type="inferred from homology"/>
<keyword evidence="8 11" id="KW-0315">Glutamine amidotransferase</keyword>
<feature type="binding site" evidence="11">
    <location>
        <position position="225"/>
    </location>
    <ligand>
        <name>CTP</name>
        <dbReference type="ChEBI" id="CHEBI:37563"/>
        <note>allosteric inhibitor</note>
    </ligand>
</feature>
<protein>
    <recommendedName>
        <fullName evidence="11">CTP synthase</fullName>
        <ecNumber evidence="11">6.3.4.2</ecNumber>
    </recommendedName>
    <alternativeName>
        <fullName evidence="11">Cytidine 5'-triphosphate synthase</fullName>
    </alternativeName>
    <alternativeName>
        <fullName evidence="11">Cytidine triphosphate synthetase</fullName>
        <shortName evidence="11">CTP synthetase</shortName>
        <shortName evidence="11">CTPS</shortName>
    </alternativeName>
    <alternativeName>
        <fullName evidence="11">UTP--ammonia ligase</fullName>
    </alternativeName>
</protein>
<dbReference type="FunFam" id="3.40.50.300:FF:000009">
    <property type="entry name" value="CTP synthase"/>
    <property type="match status" value="1"/>
</dbReference>
<evidence type="ECO:0000313" key="15">
    <source>
        <dbReference type="Proteomes" id="UP000231162"/>
    </source>
</evidence>
<evidence type="ECO:0000256" key="9">
    <source>
        <dbReference type="ARBA" id="ARBA00022975"/>
    </source>
</evidence>
<sequence length="535" mass="58726">MPNTPQYIFVTGGVVSGIGKGITVASLGTLLNARGLTLGIIKLDPYLNVDAGTMNPFQHGEVFVTDDGAETDLDLGHYERFTDLSLTQDSNTTTGRIYRNVFDAERKGDYLGKTVQLIPHITDEIKKAITKVGKGKDIVIAEIGGTVGDIEAEVFIEAIRQFRRDVGAQNVCYIHVTKIDYIYPSDEPKTKPTQQAVALLRTRGIQPNILVVRSKNGFTKEMRSKIALFCDVDVDDVIPAPNAQSLYNIPLNLEKVGLSKRVCKHLYIPNNKPHLVAWNALSRQIAGSTHTVTIGMVGKYIDNPDAYISVFEALYHAGIANKAHVTITPIDSEEITPANVAKKLNGMDGIVVPGGFGLRGIEGKITAISYARTKKIPFLGLCLGLQCAVIDFARNVCGLKDAHSTEFDAQTPDPVIDILPEQKKIRAKGGTMRLGSYPTVCAKNSLVHLLYGKEKIEERHRHRYEVNPDYHTILKDKGLILSGMSPNGTLVEFIELPKKVHPFFIATQAHPEFKSRPTRPAPLFDGLVRVALGKL</sequence>
<dbReference type="Pfam" id="PF00117">
    <property type="entry name" value="GATase"/>
    <property type="match status" value="1"/>
</dbReference>
<keyword evidence="6 11" id="KW-0067">ATP-binding</keyword>
<comment type="catalytic activity">
    <reaction evidence="10 11">
        <text>UTP + L-glutamine + ATP + H2O = CTP + L-glutamate + ADP + phosphate + 2 H(+)</text>
        <dbReference type="Rhea" id="RHEA:26426"/>
        <dbReference type="ChEBI" id="CHEBI:15377"/>
        <dbReference type="ChEBI" id="CHEBI:15378"/>
        <dbReference type="ChEBI" id="CHEBI:29985"/>
        <dbReference type="ChEBI" id="CHEBI:30616"/>
        <dbReference type="ChEBI" id="CHEBI:37563"/>
        <dbReference type="ChEBI" id="CHEBI:43474"/>
        <dbReference type="ChEBI" id="CHEBI:46398"/>
        <dbReference type="ChEBI" id="CHEBI:58359"/>
        <dbReference type="ChEBI" id="CHEBI:456216"/>
        <dbReference type="EC" id="6.3.4.2"/>
    </reaction>
</comment>
<feature type="binding site" evidence="11">
    <location>
        <position position="355"/>
    </location>
    <ligand>
        <name>L-glutamine</name>
        <dbReference type="ChEBI" id="CHEBI:58359"/>
    </ligand>
</feature>
<dbReference type="AlphaFoldDB" id="A0A2M6R9C0"/>
<dbReference type="GO" id="GO:0044210">
    <property type="term" value="P:'de novo' CTP biosynthetic process"/>
    <property type="evidence" value="ECO:0007669"/>
    <property type="project" value="UniProtKB-UniRule"/>
</dbReference>
<feature type="binding site" evidence="11">
    <location>
        <position position="243"/>
    </location>
    <ligand>
        <name>ATP</name>
        <dbReference type="ChEBI" id="CHEBI:30616"/>
    </ligand>
</feature>
<feature type="binding site" evidence="11">
    <location>
        <begin position="383"/>
        <end position="386"/>
    </location>
    <ligand>
        <name>L-glutamine</name>
        <dbReference type="ChEBI" id="CHEBI:58359"/>
    </ligand>
</feature>
<dbReference type="Gene3D" id="3.40.50.880">
    <property type="match status" value="1"/>
</dbReference>
<feature type="domain" description="CTP synthase N-terminal" evidence="13">
    <location>
        <begin position="6"/>
        <end position="267"/>
    </location>
</feature>
<evidence type="ECO:0000256" key="4">
    <source>
        <dbReference type="ARBA" id="ARBA00022723"/>
    </source>
</evidence>
<feature type="binding site" evidence="11">
    <location>
        <position position="406"/>
    </location>
    <ligand>
        <name>L-glutamine</name>
        <dbReference type="ChEBI" id="CHEBI:58359"/>
    </ligand>
</feature>
<dbReference type="SUPFAM" id="SSF52317">
    <property type="entry name" value="Class I glutamine amidotransferase-like"/>
    <property type="match status" value="1"/>
</dbReference>
<dbReference type="GO" id="GO:0005829">
    <property type="term" value="C:cytosol"/>
    <property type="evidence" value="ECO:0007669"/>
    <property type="project" value="TreeGrafter"/>
</dbReference>
<evidence type="ECO:0000259" key="12">
    <source>
        <dbReference type="Pfam" id="PF00117"/>
    </source>
</evidence>
<feature type="active site" evidence="11">
    <location>
        <position position="512"/>
    </location>
</feature>
<dbReference type="PANTHER" id="PTHR11550">
    <property type="entry name" value="CTP SYNTHASE"/>
    <property type="match status" value="1"/>
</dbReference>
<comment type="subunit">
    <text evidence="11">Homotetramer.</text>
</comment>
<feature type="binding site" evidence="11">
    <location>
        <position position="16"/>
    </location>
    <ligand>
        <name>UTP</name>
        <dbReference type="ChEBI" id="CHEBI:46398"/>
    </ligand>
</feature>
<dbReference type="NCBIfam" id="TIGR00337">
    <property type="entry name" value="PyrG"/>
    <property type="match status" value="1"/>
</dbReference>
<comment type="catalytic activity">
    <reaction evidence="11">
        <text>L-glutamine + H2O = L-glutamate + NH4(+)</text>
        <dbReference type="Rhea" id="RHEA:15889"/>
        <dbReference type="ChEBI" id="CHEBI:15377"/>
        <dbReference type="ChEBI" id="CHEBI:28938"/>
        <dbReference type="ChEBI" id="CHEBI:29985"/>
        <dbReference type="ChEBI" id="CHEBI:58359"/>
    </reaction>
</comment>
<dbReference type="InterPro" id="IPR033828">
    <property type="entry name" value="GATase1_CTP_Synthase"/>
</dbReference>
<dbReference type="InterPro" id="IPR004468">
    <property type="entry name" value="CTP_synthase"/>
</dbReference>
<dbReference type="GO" id="GO:0019856">
    <property type="term" value="P:pyrimidine nucleobase biosynthetic process"/>
    <property type="evidence" value="ECO:0007669"/>
    <property type="project" value="TreeGrafter"/>
</dbReference>
<comment type="caution">
    <text evidence="11">Lacks conserved residue(s) required for the propagation of feature annotation.</text>
</comment>
<dbReference type="HAMAP" id="MF_01227">
    <property type="entry name" value="PyrG"/>
    <property type="match status" value="1"/>
</dbReference>
<comment type="miscellaneous">
    <text evidence="11">CTPSs have evolved a hybrid strategy for distinguishing between UTP and CTP. The overlapping regions of the product feedback inhibitory and substrate sites recognize a common feature in both compounds, the triphosphate moiety. To differentiate isosteric substrate and product pyrimidine rings, an additional pocket far from the expected kinase/ligase catalytic site, specifically recognizes the cytosine and ribose portions of the product inhibitor.</text>
</comment>
<dbReference type="Pfam" id="PF06418">
    <property type="entry name" value="CTP_synth_N"/>
    <property type="match status" value="1"/>
</dbReference>
<evidence type="ECO:0000256" key="8">
    <source>
        <dbReference type="ARBA" id="ARBA00022962"/>
    </source>
</evidence>
<comment type="activity regulation">
    <text evidence="11">Allosterically activated by GTP, when glutamine is the substrate; GTP has no effect on the reaction when ammonia is the substrate. The allosteric effector GTP functions by stabilizing the protein conformation that binds the tetrahedral intermediate(s) formed during glutamine hydrolysis. Inhibited by the product CTP, via allosteric rather than competitive inhibition.</text>
</comment>
<evidence type="ECO:0000256" key="11">
    <source>
        <dbReference type="HAMAP-Rule" id="MF_01227"/>
    </source>
</evidence>
<comment type="pathway">
    <text evidence="1 11">Pyrimidine metabolism; CTP biosynthesis via de novo pathway; CTP from UDP: step 2/2.</text>
</comment>
<keyword evidence="4 11" id="KW-0479">Metal-binding</keyword>
<reference evidence="15" key="1">
    <citation type="submission" date="2017-09" db="EMBL/GenBank/DDBJ databases">
        <title>Depth-based differentiation of microbial function through sediment-hosted aquifers and enrichment of novel symbionts in the deep terrestrial subsurface.</title>
        <authorList>
            <person name="Probst A.J."/>
            <person name="Ladd B."/>
            <person name="Jarett J.K."/>
            <person name="Geller-Mcgrath D.E."/>
            <person name="Sieber C.M.K."/>
            <person name="Emerson J.B."/>
            <person name="Anantharaman K."/>
            <person name="Thomas B.C."/>
            <person name="Malmstrom R."/>
            <person name="Stieglmeier M."/>
            <person name="Klingl A."/>
            <person name="Woyke T."/>
            <person name="Ryan C.M."/>
            <person name="Banfield J.F."/>
        </authorList>
    </citation>
    <scope>NUCLEOTIDE SEQUENCE [LARGE SCALE GENOMIC DNA]</scope>
</reference>
<feature type="binding site" evidence="11">
    <location>
        <position position="74"/>
    </location>
    <ligand>
        <name>ATP</name>
        <dbReference type="ChEBI" id="CHEBI:30616"/>
    </ligand>
</feature>
<feature type="active site" description="Nucleophile; for glutamine hydrolysis" evidence="11">
    <location>
        <position position="382"/>
    </location>
</feature>
<organism evidence="14 15">
    <name type="scientific">Candidatus Berkelbacteria bacterium CG10_big_fil_rev_8_21_14_0_10_43_14</name>
    <dbReference type="NCBI Taxonomy" id="1974515"/>
    <lineage>
        <taxon>Bacteria</taxon>
        <taxon>Candidatus Berkelbacteria</taxon>
    </lineage>
</organism>
<dbReference type="CDD" id="cd01746">
    <property type="entry name" value="GATase1_CTP_Synthase"/>
    <property type="match status" value="1"/>
</dbReference>
<feature type="binding site" evidence="11">
    <location>
        <position position="74"/>
    </location>
    <ligand>
        <name>Mg(2+)</name>
        <dbReference type="ChEBI" id="CHEBI:18420"/>
    </ligand>
</feature>
<dbReference type="GO" id="GO:0005524">
    <property type="term" value="F:ATP binding"/>
    <property type="evidence" value="ECO:0007669"/>
    <property type="project" value="UniProtKB-KW"/>
</dbReference>
<feature type="domain" description="Glutamine amidotransferase" evidence="12">
    <location>
        <begin position="305"/>
        <end position="529"/>
    </location>
</feature>
<comment type="catalytic activity">
    <reaction evidence="11">
        <text>UTP + NH4(+) + ATP = CTP + ADP + phosphate + 2 H(+)</text>
        <dbReference type="Rhea" id="RHEA:16597"/>
        <dbReference type="ChEBI" id="CHEBI:15378"/>
        <dbReference type="ChEBI" id="CHEBI:28938"/>
        <dbReference type="ChEBI" id="CHEBI:30616"/>
        <dbReference type="ChEBI" id="CHEBI:37563"/>
        <dbReference type="ChEBI" id="CHEBI:43474"/>
        <dbReference type="ChEBI" id="CHEBI:46398"/>
        <dbReference type="ChEBI" id="CHEBI:456216"/>
    </reaction>
</comment>
<dbReference type="UniPathway" id="UPA00159">
    <property type="reaction ID" value="UER00277"/>
</dbReference>
<evidence type="ECO:0000256" key="1">
    <source>
        <dbReference type="ARBA" id="ARBA00005171"/>
    </source>
</evidence>
<dbReference type="GO" id="GO:0042802">
    <property type="term" value="F:identical protein binding"/>
    <property type="evidence" value="ECO:0007669"/>
    <property type="project" value="TreeGrafter"/>
</dbReference>
<feature type="binding site" evidence="11">
    <location>
        <position position="225"/>
    </location>
    <ligand>
        <name>UTP</name>
        <dbReference type="ChEBI" id="CHEBI:46398"/>
    </ligand>
</feature>
<feature type="binding site" evidence="11">
    <location>
        <begin position="17"/>
        <end position="22"/>
    </location>
    <ligand>
        <name>ATP</name>
        <dbReference type="ChEBI" id="CHEBI:30616"/>
    </ligand>
</feature>
<gene>
    <name evidence="11" type="primary">pyrG</name>
    <name evidence="14" type="ORF">COT79_03585</name>
</gene>
<evidence type="ECO:0000256" key="7">
    <source>
        <dbReference type="ARBA" id="ARBA00022842"/>
    </source>
</evidence>
<feature type="binding site" evidence="11">
    <location>
        <position position="463"/>
    </location>
    <ligand>
        <name>L-glutamine</name>
        <dbReference type="ChEBI" id="CHEBI:58359"/>
    </ligand>
</feature>
<dbReference type="NCBIfam" id="NF003792">
    <property type="entry name" value="PRK05380.1"/>
    <property type="match status" value="1"/>
</dbReference>
<dbReference type="GO" id="GO:0097268">
    <property type="term" value="C:cytoophidium"/>
    <property type="evidence" value="ECO:0007669"/>
    <property type="project" value="UniProtKB-ARBA"/>
</dbReference>
<comment type="function">
    <text evidence="11">Catalyzes the ATP-dependent amination of UTP to CTP with either L-glutamine or ammonia as the source of nitrogen. Regulates intracellular CTP levels through interactions with the four ribonucleotide triphosphates.</text>
</comment>
<dbReference type="Proteomes" id="UP000231162">
    <property type="component" value="Unassembled WGS sequence"/>
</dbReference>
<evidence type="ECO:0000256" key="2">
    <source>
        <dbReference type="ARBA" id="ARBA00007533"/>
    </source>
</evidence>
<keyword evidence="3 11" id="KW-0436">Ligase</keyword>
<dbReference type="PROSITE" id="PS51273">
    <property type="entry name" value="GATASE_TYPE_1"/>
    <property type="match status" value="1"/>
</dbReference>
<name>A0A2M6R9C0_9BACT</name>
<feature type="binding site" evidence="11">
    <location>
        <position position="142"/>
    </location>
    <ligand>
        <name>Mg(2+)</name>
        <dbReference type="ChEBI" id="CHEBI:18420"/>
    </ligand>
</feature>
<dbReference type="EC" id="6.3.4.2" evidence="11"/>
<keyword evidence="7 11" id="KW-0460">Magnesium</keyword>
<dbReference type="InterPro" id="IPR017456">
    <property type="entry name" value="CTP_synthase_N"/>
</dbReference>
<dbReference type="InterPro" id="IPR027417">
    <property type="entry name" value="P-loop_NTPase"/>
</dbReference>
<dbReference type="CDD" id="cd03113">
    <property type="entry name" value="CTPS_N"/>
    <property type="match status" value="1"/>
</dbReference>
<dbReference type="GO" id="GO:0046872">
    <property type="term" value="F:metal ion binding"/>
    <property type="evidence" value="ECO:0007669"/>
    <property type="project" value="UniProtKB-KW"/>
</dbReference>
<feature type="binding site" evidence="11">
    <location>
        <begin position="149"/>
        <end position="151"/>
    </location>
    <ligand>
        <name>CTP</name>
        <dbReference type="ChEBI" id="CHEBI:37563"/>
        <note>allosteric inhibitor</note>
    </ligand>
</feature>